<name>G5H9E9_9BACT</name>
<keyword evidence="2" id="KW-0472">Membrane</keyword>
<evidence type="ECO:0000313" key="6">
    <source>
        <dbReference type="EMBL" id="EHB92186.1"/>
    </source>
</evidence>
<keyword evidence="3" id="KW-0998">Cell outer membrane</keyword>
<accession>G5H9E9</accession>
<dbReference type="EMBL" id="ADLD01000013">
    <property type="protein sequence ID" value="EHB92186.1"/>
    <property type="molecule type" value="Genomic_DNA"/>
</dbReference>
<dbReference type="eggNOG" id="COG4105">
    <property type="taxonomic scope" value="Bacteria"/>
</dbReference>
<dbReference type="Pfam" id="PF13525">
    <property type="entry name" value="YfiO"/>
    <property type="match status" value="1"/>
</dbReference>
<evidence type="ECO:0000256" key="4">
    <source>
        <dbReference type="SAM" id="MobiDB-lite"/>
    </source>
</evidence>
<dbReference type="InterPro" id="IPR011990">
    <property type="entry name" value="TPR-like_helical_dom_sf"/>
</dbReference>
<dbReference type="Gene3D" id="1.25.40.10">
    <property type="entry name" value="Tetratricopeptide repeat domain"/>
    <property type="match status" value="1"/>
</dbReference>
<dbReference type="InterPro" id="IPR039565">
    <property type="entry name" value="BamD-like"/>
</dbReference>
<keyword evidence="1" id="KW-0732">Signal</keyword>
<sequence>MKHCFGKYFALFVALCAVSCSGYNKLLKSDDHEQKYKMALEYYEKGKYSKTASLLESLNQVFAGTNRSDTLAYYYGASLYKQGDFTTSGEIFDGFRHHYGRSPFLEDVEYMYAKGLYFSAPSYKRDQTNTHKAIMAIGEYLNRYPNSTKKESLMENVTELQQRLYDKSMENAKLYYDIGYYNSAIVALRNAIELYPETNHRELLSYLIVRSHYLYAKNSIPEKQRQRYMDLQDAYYSFVAEYPESSYRKEVDKMQEEAKKFLARYSEKEQAKEAAAEAKKAQTEKQGVDVRDEHIPELKLKPLETPEGMLKPKKIKQNNEFNLQNSTIQNGNQEK</sequence>
<protein>
    <recommendedName>
        <fullName evidence="5">Outer membrane lipoprotein BamD-like domain-containing protein</fullName>
    </recommendedName>
</protein>
<feature type="compositionally biased region" description="Polar residues" evidence="4">
    <location>
        <begin position="318"/>
        <end position="335"/>
    </location>
</feature>
<dbReference type="STRING" id="742725.HMPREF9450_02235"/>
<comment type="caution">
    <text evidence="6">The sequence shown here is derived from an EMBL/GenBank/DDBJ whole genome shotgun (WGS) entry which is preliminary data.</text>
</comment>
<dbReference type="Proteomes" id="UP000006008">
    <property type="component" value="Unassembled WGS sequence"/>
</dbReference>
<evidence type="ECO:0000256" key="1">
    <source>
        <dbReference type="ARBA" id="ARBA00022729"/>
    </source>
</evidence>
<dbReference type="NCBIfam" id="TIGR03302">
    <property type="entry name" value="OM_YfiO"/>
    <property type="match status" value="1"/>
</dbReference>
<keyword evidence="7" id="KW-1185">Reference proteome</keyword>
<evidence type="ECO:0000259" key="5">
    <source>
        <dbReference type="Pfam" id="PF13525"/>
    </source>
</evidence>
<feature type="region of interest" description="Disordered" evidence="4">
    <location>
        <begin position="273"/>
        <end position="335"/>
    </location>
</feature>
<evidence type="ECO:0000256" key="2">
    <source>
        <dbReference type="ARBA" id="ARBA00023136"/>
    </source>
</evidence>
<reference evidence="6 7" key="1">
    <citation type="submission" date="2011-08" db="EMBL/GenBank/DDBJ databases">
        <title>The Genome Sequence of Alistipes indistinctus YIT 12060.</title>
        <authorList>
            <consortium name="The Broad Institute Genome Sequencing Platform"/>
            <person name="Earl A."/>
            <person name="Ward D."/>
            <person name="Feldgarden M."/>
            <person name="Gevers D."/>
            <person name="Morotomi M."/>
            <person name="Young S.K."/>
            <person name="Zeng Q."/>
            <person name="Gargeya S."/>
            <person name="Fitzgerald M."/>
            <person name="Haas B."/>
            <person name="Abouelleil A."/>
            <person name="Alvarado L."/>
            <person name="Arachchi H.M."/>
            <person name="Berlin A."/>
            <person name="Brown A."/>
            <person name="Chapman S.B."/>
            <person name="Chen Z."/>
            <person name="Dunbar C."/>
            <person name="Freedman E."/>
            <person name="Gearin G."/>
            <person name="Gellesch M."/>
            <person name="Goldberg J."/>
            <person name="Griggs A."/>
            <person name="Gujja S."/>
            <person name="Heiman D."/>
            <person name="Howarth C."/>
            <person name="Larson L."/>
            <person name="Lui A."/>
            <person name="MacDonald P.J.P."/>
            <person name="Montmayeur A."/>
            <person name="Murphy C."/>
            <person name="Neiman D."/>
            <person name="Pearson M."/>
            <person name="Priest M."/>
            <person name="Roberts A."/>
            <person name="Saif S."/>
            <person name="Shea T."/>
            <person name="Shenoy N."/>
            <person name="Sisk P."/>
            <person name="Stolte C."/>
            <person name="Sykes S."/>
            <person name="Wortman J."/>
            <person name="Nusbaum C."/>
            <person name="Birren B."/>
        </authorList>
    </citation>
    <scope>NUCLEOTIDE SEQUENCE [LARGE SCALE GENOMIC DNA]</scope>
    <source>
        <strain evidence="6 7">YIT 12060</strain>
    </source>
</reference>
<feature type="domain" description="Outer membrane lipoprotein BamD-like" evidence="5">
    <location>
        <begin position="31"/>
        <end position="204"/>
    </location>
</feature>
<evidence type="ECO:0000313" key="7">
    <source>
        <dbReference type="Proteomes" id="UP000006008"/>
    </source>
</evidence>
<dbReference type="InterPro" id="IPR017689">
    <property type="entry name" value="BamD"/>
</dbReference>
<evidence type="ECO:0000256" key="3">
    <source>
        <dbReference type="ARBA" id="ARBA00023237"/>
    </source>
</evidence>
<dbReference type="HOGENOM" id="CLU_068039_0_0_10"/>
<gene>
    <name evidence="6" type="ORF">HMPREF9450_02235</name>
</gene>
<organism evidence="6 7">
    <name type="scientific">Alistipes indistinctus YIT 12060</name>
    <dbReference type="NCBI Taxonomy" id="742725"/>
    <lineage>
        <taxon>Bacteria</taxon>
        <taxon>Pseudomonadati</taxon>
        <taxon>Bacteroidota</taxon>
        <taxon>Bacteroidia</taxon>
        <taxon>Bacteroidales</taxon>
        <taxon>Rikenellaceae</taxon>
        <taxon>Alistipes</taxon>
    </lineage>
</organism>
<proteinExistence type="predicted"/>
<feature type="compositionally biased region" description="Basic and acidic residues" evidence="4">
    <location>
        <begin position="273"/>
        <end position="304"/>
    </location>
</feature>
<dbReference type="PATRIC" id="fig|742725.3.peg.2303"/>
<dbReference type="AlphaFoldDB" id="G5H9E9"/>